<dbReference type="Proteomes" id="UP001433508">
    <property type="component" value="Unassembled WGS sequence"/>
</dbReference>
<comment type="caution">
    <text evidence="1">The sequence shown here is derived from an EMBL/GenBank/DDBJ whole genome shotgun (WGS) entry which is preliminary data.</text>
</comment>
<keyword evidence="2" id="KW-1185">Reference proteome</keyword>
<organism evidence="1 2">
    <name type="scientific">Lipomyces kononenkoae</name>
    <name type="common">Yeast</name>
    <dbReference type="NCBI Taxonomy" id="34357"/>
    <lineage>
        <taxon>Eukaryota</taxon>
        <taxon>Fungi</taxon>
        <taxon>Dikarya</taxon>
        <taxon>Ascomycota</taxon>
        <taxon>Saccharomycotina</taxon>
        <taxon>Lipomycetes</taxon>
        <taxon>Lipomycetales</taxon>
        <taxon>Lipomycetaceae</taxon>
        <taxon>Lipomyces</taxon>
    </lineage>
</organism>
<gene>
    <name evidence="1" type="ORF">V1525DRAFT_415709</name>
</gene>
<evidence type="ECO:0000313" key="2">
    <source>
        <dbReference type="Proteomes" id="UP001433508"/>
    </source>
</evidence>
<dbReference type="EMBL" id="MU971690">
    <property type="protein sequence ID" value="KAK9233694.1"/>
    <property type="molecule type" value="Genomic_DNA"/>
</dbReference>
<proteinExistence type="predicted"/>
<reference evidence="2" key="1">
    <citation type="journal article" date="2024" name="Front. Bioeng. Biotechnol.">
        <title>Genome-scale model development and genomic sequencing of the oleaginous clade Lipomyces.</title>
        <authorList>
            <person name="Czajka J.J."/>
            <person name="Han Y."/>
            <person name="Kim J."/>
            <person name="Mondo S.J."/>
            <person name="Hofstad B.A."/>
            <person name="Robles A."/>
            <person name="Haridas S."/>
            <person name="Riley R."/>
            <person name="LaButti K."/>
            <person name="Pangilinan J."/>
            <person name="Andreopoulos W."/>
            <person name="Lipzen A."/>
            <person name="Yan J."/>
            <person name="Wang M."/>
            <person name="Ng V."/>
            <person name="Grigoriev I.V."/>
            <person name="Spatafora J.W."/>
            <person name="Magnuson J.K."/>
            <person name="Baker S.E."/>
            <person name="Pomraning K.R."/>
        </authorList>
    </citation>
    <scope>NUCLEOTIDE SEQUENCE [LARGE SCALE GENOMIC DNA]</scope>
    <source>
        <strain evidence="2">CBS 7786</strain>
    </source>
</reference>
<protein>
    <submittedName>
        <fullName evidence="1">Uncharacterized protein</fullName>
    </submittedName>
</protein>
<name>A0ACC3SQN7_LIPKO</name>
<sequence>MDAEVAMSNLFATMSASIVRDNQFMLPLLSLPFDCCQILTVLKVSAGEIRSETPIEGLFVLKKGDTFYYHGTCEARRMLNLQYEGHRSGQLNNIFTQLNSYLALKDSGVLPPTILSDAPQAKRMKPSIVKDRAMREAFNKLLAQATNQDHPDPLQFRSFNTLESELANRGFKLNFEANWTWTTFQQAYKCKSTISATSIIEALGKREISIAAISAASSTTEDDLV</sequence>
<evidence type="ECO:0000313" key="1">
    <source>
        <dbReference type="EMBL" id="KAK9233694.1"/>
    </source>
</evidence>
<accession>A0ACC3SQN7</accession>